<dbReference type="SUPFAM" id="SSF53474">
    <property type="entry name" value="alpha/beta-Hydrolases"/>
    <property type="match status" value="1"/>
</dbReference>
<protein>
    <recommendedName>
        <fullName evidence="1">AB hydrolase-1 domain-containing protein</fullName>
    </recommendedName>
</protein>
<sequence>MRIYVPGANRTGRAAWPHCTDEEGLYVAFATDSPVEQRTTTVGNLTTAEPVTVIAHSLGAIPALLAIAAGHLRPARLVLLEPALFDIVRGVPAVEEHIAVMTRARQKAAAGDLFGYWALVKPFMFGGRALVEDWQQDEPHARRFSTQPAPWGHNITPDLMATLPTLVLTGGWNEQYEAIAAVLIRHGAAHRILPGSGHRAQDAPEFEALIAAFEQDTPARGRIRGR</sequence>
<evidence type="ECO:0000313" key="3">
    <source>
        <dbReference type="Proteomes" id="UP000195913"/>
    </source>
</evidence>
<dbReference type="InterPro" id="IPR029058">
    <property type="entry name" value="AB_hydrolase_fold"/>
</dbReference>
<dbReference type="InterPro" id="IPR000073">
    <property type="entry name" value="AB_hydrolase_1"/>
</dbReference>
<dbReference type="Pfam" id="PF12697">
    <property type="entry name" value="Abhydrolase_6"/>
    <property type="match status" value="1"/>
</dbReference>
<organism evidence="2 3">
    <name type="scientific">Arthrobacter rhombi</name>
    <dbReference type="NCBI Taxonomy" id="71253"/>
    <lineage>
        <taxon>Bacteria</taxon>
        <taxon>Bacillati</taxon>
        <taxon>Actinomycetota</taxon>
        <taxon>Actinomycetes</taxon>
        <taxon>Micrococcales</taxon>
        <taxon>Micrococcaceae</taxon>
        <taxon>Arthrobacter</taxon>
    </lineage>
</organism>
<proteinExistence type="predicted"/>
<dbReference type="EMBL" id="FUHW01000028">
    <property type="protein sequence ID" value="SJM64170.1"/>
    <property type="molecule type" value="Genomic_DNA"/>
</dbReference>
<reference evidence="2 3" key="1">
    <citation type="submission" date="2017-02" db="EMBL/GenBank/DDBJ databases">
        <authorList>
            <person name="Peterson S.W."/>
        </authorList>
    </citation>
    <scope>NUCLEOTIDE SEQUENCE [LARGE SCALE GENOMIC DNA]</scope>
    <source>
        <strain evidence="2 3">B Ar 00.02</strain>
    </source>
</reference>
<dbReference type="GO" id="GO:0003824">
    <property type="term" value="F:catalytic activity"/>
    <property type="evidence" value="ECO:0007669"/>
    <property type="project" value="UniProtKB-ARBA"/>
</dbReference>
<dbReference type="Proteomes" id="UP000195913">
    <property type="component" value="Unassembled WGS sequence"/>
</dbReference>
<evidence type="ECO:0000259" key="1">
    <source>
        <dbReference type="Pfam" id="PF12697"/>
    </source>
</evidence>
<name>A0A1R4G7E8_9MICC</name>
<accession>A0A1R4G7E8</accession>
<keyword evidence="3" id="KW-1185">Reference proteome</keyword>
<dbReference type="AlphaFoldDB" id="A0A1R4G7E8"/>
<feature type="domain" description="AB hydrolase-1" evidence="1">
    <location>
        <begin position="47"/>
        <end position="205"/>
    </location>
</feature>
<dbReference type="Gene3D" id="3.40.50.1820">
    <property type="entry name" value="alpha/beta hydrolase"/>
    <property type="match status" value="1"/>
</dbReference>
<evidence type="ECO:0000313" key="2">
    <source>
        <dbReference type="EMBL" id="SJM64170.1"/>
    </source>
</evidence>
<gene>
    <name evidence="2" type="ORF">FM101_08415</name>
</gene>
<dbReference type="RefSeq" id="WP_086998200.1">
    <property type="nucleotide sequence ID" value="NZ_FUHW01000028.1"/>
</dbReference>